<evidence type="ECO:0000313" key="6">
    <source>
        <dbReference type="Proteomes" id="UP000317355"/>
    </source>
</evidence>
<evidence type="ECO:0000256" key="1">
    <source>
        <dbReference type="ARBA" id="ARBA00023211"/>
    </source>
</evidence>
<evidence type="ECO:0000259" key="4">
    <source>
        <dbReference type="PROSITE" id="PS51186"/>
    </source>
</evidence>
<accession>A0A558CST4</accession>
<proteinExistence type="predicted"/>
<dbReference type="Gene3D" id="3.40.630.30">
    <property type="match status" value="1"/>
</dbReference>
<dbReference type="PROSITE" id="PS50975">
    <property type="entry name" value="ATP_GRASP"/>
    <property type="match status" value="1"/>
</dbReference>
<dbReference type="InterPro" id="IPR011761">
    <property type="entry name" value="ATP-grasp"/>
</dbReference>
<dbReference type="InterPro" id="IPR016181">
    <property type="entry name" value="Acyl_CoA_acyltransferase"/>
</dbReference>
<dbReference type="PANTHER" id="PTHR21621">
    <property type="entry name" value="RIBOSOMAL PROTEIN S6 MODIFICATION PROTEIN"/>
    <property type="match status" value="1"/>
</dbReference>
<dbReference type="GO" id="GO:0005737">
    <property type="term" value="C:cytoplasm"/>
    <property type="evidence" value="ECO:0007669"/>
    <property type="project" value="TreeGrafter"/>
</dbReference>
<dbReference type="GO" id="GO:0018169">
    <property type="term" value="F:ribosomal S6-glutamic acid ligase activity"/>
    <property type="evidence" value="ECO:0007669"/>
    <property type="project" value="TreeGrafter"/>
</dbReference>
<dbReference type="InterPro" id="IPR000182">
    <property type="entry name" value="GNAT_dom"/>
</dbReference>
<dbReference type="SUPFAM" id="SSF56059">
    <property type="entry name" value="Glutathione synthetase ATP-binding domain-like"/>
    <property type="match status" value="1"/>
</dbReference>
<evidence type="ECO:0000259" key="3">
    <source>
        <dbReference type="PROSITE" id="PS50975"/>
    </source>
</evidence>
<dbReference type="NCBIfam" id="TIGR03103">
    <property type="entry name" value="trio_acet_GNAT"/>
    <property type="match status" value="1"/>
</dbReference>
<dbReference type="Pfam" id="PF08443">
    <property type="entry name" value="RimK"/>
    <property type="match status" value="1"/>
</dbReference>
<dbReference type="STRING" id="1543721.AAY24_00680"/>
<feature type="domain" description="ATP-grasp" evidence="3">
    <location>
        <begin position="335"/>
        <end position="578"/>
    </location>
</feature>
<comment type="caution">
    <text evidence="5">The sequence shown here is derived from an EMBL/GenBank/DDBJ whole genome shotgun (WGS) entry which is preliminary data.</text>
</comment>
<dbReference type="GO" id="GO:0009432">
    <property type="term" value="P:SOS response"/>
    <property type="evidence" value="ECO:0007669"/>
    <property type="project" value="TreeGrafter"/>
</dbReference>
<dbReference type="PANTHER" id="PTHR21621:SF0">
    <property type="entry name" value="BETA-CITRYLGLUTAMATE SYNTHASE B-RELATED"/>
    <property type="match status" value="1"/>
</dbReference>
<dbReference type="AlphaFoldDB" id="A0A558CST4"/>
<dbReference type="GO" id="GO:0005524">
    <property type="term" value="F:ATP binding"/>
    <property type="evidence" value="ECO:0007669"/>
    <property type="project" value="UniProtKB-UniRule"/>
</dbReference>
<dbReference type="PROSITE" id="PS51186">
    <property type="entry name" value="GNAT"/>
    <property type="match status" value="1"/>
</dbReference>
<sequence length="588" mass="64622">MSKPEKGMNGNLNIEQMGSLKHWGAPPSSIADELDKQAVVDCGWGRLIFGQTFRSSRQLANLLRDEHLGRRDVALYSRDPQVVVSQAPQELFIDPSLTYRLNLEYANLTEEIGHAIEIRPIADAADVEQVNRIYKARSMVPVRDGFFDYQCQHPELQILLAVETQSGQVVGCVTGVDHALAFDDPDNGSSLWALAVDPQCLHPGVGEGLVITLANTFKSAGRSFMDLSVMHDNEQAIGLYEKLGFFQVPVYCIKTKNAINELLYVGPKNDEKLNVYAQIIVDEAYRRGIVVDIVDAAGGFFDLSLGGRTVSCRESLTDLTSAVAMSRCDDKAVTRRFLSHAGLHVPEQELLQNEEQALAFLQRHQRIVIKPARGEQGVGVCVDLSEPEEVKSAYALASGYCDRVVGERFVSGDDVRIIVINDEVVAAAVRRPASIVGDGIHTVAKLIQKQSRRRAAATQGESVIPMDEETERCVKDAGLSMEQHLPKGQRVVVRKTANLHTGGTMQDVTDRLHPTLVKAAICGAQVLDMPLVGFDFIVPDLGQPEYAIIEANERPGLANHEPQPTAEKLLDMLFPQTALANRPHHENS</sequence>
<dbReference type="SUPFAM" id="SSF55729">
    <property type="entry name" value="Acyl-CoA N-acyltransferases (Nat)"/>
    <property type="match status" value="1"/>
</dbReference>
<keyword evidence="2" id="KW-0067">ATP-binding</keyword>
<dbReference type="Gene3D" id="3.30.470.20">
    <property type="entry name" value="ATP-grasp fold, B domain"/>
    <property type="match status" value="2"/>
</dbReference>
<dbReference type="Proteomes" id="UP000317355">
    <property type="component" value="Unassembled WGS sequence"/>
</dbReference>
<keyword evidence="2" id="KW-0547">Nucleotide-binding</keyword>
<gene>
    <name evidence="5" type="primary">ngg</name>
    <name evidence="5" type="ORF">FHK82_14820</name>
</gene>
<evidence type="ECO:0000313" key="5">
    <source>
        <dbReference type="EMBL" id="TVT51841.1"/>
    </source>
</evidence>
<evidence type="ECO:0000256" key="2">
    <source>
        <dbReference type="PROSITE-ProRule" id="PRU00409"/>
    </source>
</evidence>
<keyword evidence="1" id="KW-0464">Manganese</keyword>
<dbReference type="InterPro" id="IPR013651">
    <property type="entry name" value="ATP-grasp_RimK-type"/>
</dbReference>
<reference evidence="5 6" key="1">
    <citation type="submission" date="2019-07" db="EMBL/GenBank/DDBJ databases">
        <title>The pathways for chlorine oxyanion respiration interact through the shared metabolite chlorate.</title>
        <authorList>
            <person name="Barnum T.P."/>
            <person name="Cheng Y."/>
            <person name="Hill K.A."/>
            <person name="Lucas L.N."/>
            <person name="Carlson H.K."/>
            <person name="Coates J.D."/>
        </authorList>
    </citation>
    <scope>NUCLEOTIDE SEQUENCE [LARGE SCALE GENOMIC DNA]</scope>
    <source>
        <strain evidence="5">BK-3</strain>
    </source>
</reference>
<dbReference type="InterPro" id="IPR017534">
    <property type="entry name" value="GNAT-acetyltransferase"/>
</dbReference>
<organism evidence="5 6">
    <name type="scientific">Sedimenticola thiotaurini</name>
    <dbReference type="NCBI Taxonomy" id="1543721"/>
    <lineage>
        <taxon>Bacteria</taxon>
        <taxon>Pseudomonadati</taxon>
        <taxon>Pseudomonadota</taxon>
        <taxon>Gammaproteobacteria</taxon>
        <taxon>Chromatiales</taxon>
        <taxon>Sedimenticolaceae</taxon>
        <taxon>Sedimenticola</taxon>
    </lineage>
</organism>
<dbReference type="Pfam" id="PF00583">
    <property type="entry name" value="Acetyltransf_1"/>
    <property type="match status" value="1"/>
</dbReference>
<dbReference type="GO" id="GO:0016747">
    <property type="term" value="F:acyltransferase activity, transferring groups other than amino-acyl groups"/>
    <property type="evidence" value="ECO:0007669"/>
    <property type="project" value="InterPro"/>
</dbReference>
<dbReference type="GO" id="GO:0046872">
    <property type="term" value="F:metal ion binding"/>
    <property type="evidence" value="ECO:0007669"/>
    <property type="project" value="InterPro"/>
</dbReference>
<dbReference type="EMBL" id="VMRY01000082">
    <property type="protein sequence ID" value="TVT51841.1"/>
    <property type="molecule type" value="Genomic_DNA"/>
</dbReference>
<protein>
    <submittedName>
        <fullName evidence="5">N-acetylglutaminylglutamine synthetase</fullName>
    </submittedName>
</protein>
<feature type="domain" description="N-acetyltransferase" evidence="4">
    <location>
        <begin position="116"/>
        <end position="266"/>
    </location>
</feature>
<name>A0A558CST4_9GAMM</name>